<reference evidence="3" key="1">
    <citation type="submission" date="2018-05" db="EMBL/GenBank/DDBJ databases">
        <authorList>
            <person name="Lanie J.A."/>
            <person name="Ng W.-L."/>
            <person name="Kazmierczak K.M."/>
            <person name="Andrzejewski T.M."/>
            <person name="Davidsen T.M."/>
            <person name="Wayne K.J."/>
            <person name="Tettelin H."/>
            <person name="Glass J.I."/>
            <person name="Rusch D."/>
            <person name="Podicherti R."/>
            <person name="Tsui H.-C.T."/>
            <person name="Winkler M.E."/>
        </authorList>
    </citation>
    <scope>NUCLEOTIDE SEQUENCE</scope>
</reference>
<dbReference type="InterPro" id="IPR036830">
    <property type="entry name" value="PP_kinase_middle_dom_sf"/>
</dbReference>
<accession>A0A382RKL9</accession>
<dbReference type="PANTHER" id="PTHR30218:SF0">
    <property type="entry name" value="POLYPHOSPHATE KINASE"/>
    <property type="match status" value="1"/>
</dbReference>
<dbReference type="PANTHER" id="PTHR30218">
    <property type="entry name" value="POLYPHOSPHATE KINASE"/>
    <property type="match status" value="1"/>
</dbReference>
<gene>
    <name evidence="3" type="ORF">METZ01_LOCUS351098</name>
</gene>
<feature type="domain" description="Polyphosphate kinase middle" evidence="1">
    <location>
        <begin position="2"/>
        <end position="166"/>
    </location>
</feature>
<dbReference type="SUPFAM" id="SSF56024">
    <property type="entry name" value="Phospholipase D/nuclease"/>
    <property type="match status" value="1"/>
</dbReference>
<dbReference type="GO" id="GO:0008976">
    <property type="term" value="F:polyphosphate kinase activity"/>
    <property type="evidence" value="ECO:0007669"/>
    <property type="project" value="InterPro"/>
</dbReference>
<evidence type="ECO:0000313" key="3">
    <source>
        <dbReference type="EMBL" id="SVC98244.1"/>
    </source>
</evidence>
<dbReference type="Pfam" id="PF17941">
    <property type="entry name" value="PP_kinase_C_1"/>
    <property type="match status" value="1"/>
</dbReference>
<dbReference type="InterPro" id="IPR024953">
    <property type="entry name" value="PP_kinase_middle"/>
</dbReference>
<dbReference type="AlphaFoldDB" id="A0A382RKL9"/>
<organism evidence="3">
    <name type="scientific">marine metagenome</name>
    <dbReference type="NCBI Taxonomy" id="408172"/>
    <lineage>
        <taxon>unclassified sequences</taxon>
        <taxon>metagenomes</taxon>
        <taxon>ecological metagenomes</taxon>
    </lineage>
</organism>
<dbReference type="InterPro" id="IPR041108">
    <property type="entry name" value="PP_kinase_C_1"/>
</dbReference>
<feature type="non-terminal residue" evidence="3">
    <location>
        <position position="320"/>
    </location>
</feature>
<evidence type="ECO:0008006" key="4">
    <source>
        <dbReference type="Google" id="ProtNLM"/>
    </source>
</evidence>
<dbReference type="GO" id="GO:0009358">
    <property type="term" value="C:polyphosphate kinase complex"/>
    <property type="evidence" value="ECO:0007669"/>
    <property type="project" value="InterPro"/>
</dbReference>
<evidence type="ECO:0000259" key="1">
    <source>
        <dbReference type="Pfam" id="PF02503"/>
    </source>
</evidence>
<dbReference type="SUPFAM" id="SSF143724">
    <property type="entry name" value="PHP14-like"/>
    <property type="match status" value="1"/>
</dbReference>
<name>A0A382RKL9_9ZZZZ</name>
<dbReference type="Pfam" id="PF02503">
    <property type="entry name" value="PP_kinase"/>
    <property type="match status" value="1"/>
</dbReference>
<evidence type="ECO:0000259" key="2">
    <source>
        <dbReference type="Pfam" id="PF17941"/>
    </source>
</evidence>
<sequence length="320" mass="36159">ELEPILTPIVIDPAHPFPRVLNKALCIGVLLEQDGQTAVGVVTVPRVLPRILRLPDLDDGSVHLVTLAGIVEHQISELFEGYAVTGHGAFRVTRNGELFVNEEEADNLLEEIEESLEKRRKGDVVRLEIDQGAPERLVSFLSRQFAIVKDQVYYAHGPVNLNRIFAIYGQSPRPDLKDRPFTQVEVSLPEKADTFFETIRRRDVVLHHPYESFSTVIDFIDRAASDPRVLAIKQTLYRTGEDSHVVQALISASERGKEVTALVELKARFDEASNIEWAKQLEESGVHVVYGLLGMKTHCKLSMLVRRDEDRLRRYVHLGT</sequence>
<dbReference type="GO" id="GO:0006799">
    <property type="term" value="P:polyphosphate biosynthetic process"/>
    <property type="evidence" value="ECO:0007669"/>
    <property type="project" value="InterPro"/>
</dbReference>
<dbReference type="Gene3D" id="3.30.870.10">
    <property type="entry name" value="Endonuclease Chain A"/>
    <property type="match status" value="1"/>
</dbReference>
<dbReference type="Gene3D" id="3.30.1840.10">
    <property type="entry name" value="Polyphosphate kinase middle domain"/>
    <property type="match status" value="1"/>
</dbReference>
<feature type="non-terminal residue" evidence="3">
    <location>
        <position position="1"/>
    </location>
</feature>
<dbReference type="InterPro" id="IPR003414">
    <property type="entry name" value="PP_kinase"/>
</dbReference>
<proteinExistence type="predicted"/>
<protein>
    <recommendedName>
        <fullName evidence="4">Polyphosphate kinase</fullName>
    </recommendedName>
</protein>
<dbReference type="EMBL" id="UINC01122435">
    <property type="protein sequence ID" value="SVC98244.1"/>
    <property type="molecule type" value="Genomic_DNA"/>
</dbReference>
<feature type="domain" description="Polyphosphate kinase C-terminal" evidence="2">
    <location>
        <begin position="195"/>
        <end position="320"/>
    </location>
</feature>